<proteinExistence type="predicted"/>
<dbReference type="STRING" id="48467.SAMN02745166_03493"/>
<accession>A0A1T4YJL7</accession>
<keyword evidence="1" id="KW-1133">Transmembrane helix</keyword>
<protein>
    <submittedName>
        <fullName evidence="2">Uncharacterized protein</fullName>
    </submittedName>
</protein>
<feature type="transmembrane region" description="Helical" evidence="1">
    <location>
        <begin position="67"/>
        <end position="86"/>
    </location>
</feature>
<evidence type="ECO:0000256" key="1">
    <source>
        <dbReference type="SAM" id="Phobius"/>
    </source>
</evidence>
<keyword evidence="1" id="KW-0812">Transmembrane</keyword>
<gene>
    <name evidence="2" type="ORF">SAMN02745166_03493</name>
</gene>
<feature type="transmembrane region" description="Helical" evidence="1">
    <location>
        <begin position="107"/>
        <end position="128"/>
    </location>
</feature>
<keyword evidence="1" id="KW-0472">Membrane</keyword>
<name>A0A1T4YJL7_9BACT</name>
<dbReference type="AlphaFoldDB" id="A0A1T4YJL7"/>
<evidence type="ECO:0000313" key="3">
    <source>
        <dbReference type="Proteomes" id="UP000190774"/>
    </source>
</evidence>
<evidence type="ECO:0000313" key="2">
    <source>
        <dbReference type="EMBL" id="SKB01880.1"/>
    </source>
</evidence>
<feature type="transmembrane region" description="Helical" evidence="1">
    <location>
        <begin position="7"/>
        <end position="32"/>
    </location>
</feature>
<reference evidence="3" key="1">
    <citation type="submission" date="2017-02" db="EMBL/GenBank/DDBJ databases">
        <authorList>
            <person name="Varghese N."/>
            <person name="Submissions S."/>
        </authorList>
    </citation>
    <scope>NUCLEOTIDE SEQUENCE [LARGE SCALE GENOMIC DNA]</scope>
    <source>
        <strain evidence="3">ATCC 700200</strain>
    </source>
</reference>
<sequence>MKNPLKLIVLFIKASCLLFFTILFGVCVYQLILVIYESPGRPFEAEPREGWCYWRRKELIEKAEIFIQYYVPIILLVGALLCWRWLKLIKNLMALTGTPNSIRHGDAIKITIIILVSITLLVSTYKLLYYGSCTDLDTSDY</sequence>
<keyword evidence="3" id="KW-1185">Reference proteome</keyword>
<organism evidence="2 3">
    <name type="scientific">Prosthecobacter debontii</name>
    <dbReference type="NCBI Taxonomy" id="48467"/>
    <lineage>
        <taxon>Bacteria</taxon>
        <taxon>Pseudomonadati</taxon>
        <taxon>Verrucomicrobiota</taxon>
        <taxon>Verrucomicrobiia</taxon>
        <taxon>Verrucomicrobiales</taxon>
        <taxon>Verrucomicrobiaceae</taxon>
        <taxon>Prosthecobacter</taxon>
    </lineage>
</organism>
<dbReference type="Proteomes" id="UP000190774">
    <property type="component" value="Unassembled WGS sequence"/>
</dbReference>
<dbReference type="EMBL" id="FUYE01000012">
    <property type="protein sequence ID" value="SKB01880.1"/>
    <property type="molecule type" value="Genomic_DNA"/>
</dbReference>